<evidence type="ECO:0000313" key="2">
    <source>
        <dbReference type="EMBL" id="MCX7571396.1"/>
    </source>
</evidence>
<evidence type="ECO:0008006" key="4">
    <source>
        <dbReference type="Google" id="ProtNLM"/>
    </source>
</evidence>
<gene>
    <name evidence="2" type="ORF">OS242_15710</name>
</gene>
<keyword evidence="1" id="KW-0472">Membrane</keyword>
<dbReference type="EMBL" id="JAPMLT010000010">
    <property type="protein sequence ID" value="MCX7571396.1"/>
    <property type="molecule type" value="Genomic_DNA"/>
</dbReference>
<keyword evidence="3" id="KW-1185">Reference proteome</keyword>
<keyword evidence="1" id="KW-0812">Transmembrane</keyword>
<evidence type="ECO:0000256" key="1">
    <source>
        <dbReference type="SAM" id="Phobius"/>
    </source>
</evidence>
<dbReference type="RefSeq" id="WP_267152644.1">
    <property type="nucleotide sequence ID" value="NZ_JAPMLT010000010.1"/>
</dbReference>
<proteinExistence type="predicted"/>
<comment type="caution">
    <text evidence="2">The sequence shown here is derived from an EMBL/GenBank/DDBJ whole genome shotgun (WGS) entry which is preliminary data.</text>
</comment>
<sequence>MKLLKLLKLHHRLHQNEQGSALLLVLIAVVVVPILFGGLYLTLQQSHRTAQQHDLLVQADYQAQKMMEIALYYYYRQPKAFQSKFSGAGACLNDPDNAENSVCLEIANGERMLVARGTAQSGGEGKARLSREQIIRVPIASLDLPTTGDEPFAGDVPGVNDYPIRAVMLGETFYGGNAMRGANSVKISGGVLLGEGSSFEISREKHNDKFDIGLEVAGYVTAPEGLAWSLGEGHRDELSYRLLGEQAVEEKSTLHTPFAEQLDGLYRQVETTLQTVDVYRFQDPLVTLETKGEKKEKGYSFWRRNDESLGDLFKNRADEPKIILIEGNLLLPQKVESSGCLIVRLHDGEKATIYLPDQADWTHDGAVIAGQLRGYDIQHQYRFKESRRWPEQYRWHVELTREDADLYRQKKE</sequence>
<organism evidence="2 3">
    <name type="scientific">Tumebacillus lacus</name>
    <dbReference type="NCBI Taxonomy" id="2995335"/>
    <lineage>
        <taxon>Bacteria</taxon>
        <taxon>Bacillati</taxon>
        <taxon>Bacillota</taxon>
        <taxon>Bacilli</taxon>
        <taxon>Bacillales</taxon>
        <taxon>Alicyclobacillaceae</taxon>
        <taxon>Tumebacillus</taxon>
    </lineage>
</organism>
<accession>A0ABT3X3A9</accession>
<evidence type="ECO:0000313" key="3">
    <source>
        <dbReference type="Proteomes" id="UP001208017"/>
    </source>
</evidence>
<keyword evidence="1" id="KW-1133">Transmembrane helix</keyword>
<reference evidence="2 3" key="1">
    <citation type="submission" date="2022-11" db="EMBL/GenBank/DDBJ databases">
        <title>Study of microbial diversity in lake waters.</title>
        <authorList>
            <person name="Zhang J."/>
        </authorList>
    </citation>
    <scope>NUCLEOTIDE SEQUENCE [LARGE SCALE GENOMIC DNA]</scope>
    <source>
        <strain evidence="2 3">DT12</strain>
    </source>
</reference>
<name>A0ABT3X3A9_9BACL</name>
<feature type="transmembrane region" description="Helical" evidence="1">
    <location>
        <begin position="21"/>
        <end position="43"/>
    </location>
</feature>
<dbReference type="Proteomes" id="UP001208017">
    <property type="component" value="Unassembled WGS sequence"/>
</dbReference>
<protein>
    <recommendedName>
        <fullName evidence="4">Flp pilus-assembly TadG-like N-terminal domain-containing protein</fullName>
    </recommendedName>
</protein>